<name>A0A9J6DDZ9_RHIMP</name>
<keyword evidence="16" id="KW-0206">Cytoskeleton</keyword>
<keyword evidence="13" id="KW-0770">Synapse</keyword>
<evidence type="ECO:0000256" key="7">
    <source>
        <dbReference type="ARBA" id="ARBA00022490"/>
    </source>
</evidence>
<evidence type="ECO:0000256" key="12">
    <source>
        <dbReference type="ARBA" id="ARBA00022989"/>
    </source>
</evidence>
<evidence type="ECO:0000313" key="28">
    <source>
        <dbReference type="EMBL" id="KAH8020325.1"/>
    </source>
</evidence>
<comment type="function">
    <text evidence="19">The dystroglycan complex is involved in a number of processes including laminin and basement membrane assembly, sarcolemmal stability, cell survival, peripheral nerve myelination, nodal structure, cell migration, and epithelial polarization.</text>
</comment>
<dbReference type="GO" id="GO:0042383">
    <property type="term" value="C:sarcolemma"/>
    <property type="evidence" value="ECO:0007669"/>
    <property type="project" value="UniProtKB-SubCell"/>
</dbReference>
<evidence type="ECO:0000256" key="25">
    <source>
        <dbReference type="SAM" id="MobiDB-lite"/>
    </source>
</evidence>
<evidence type="ECO:0000256" key="2">
    <source>
        <dbReference type="ARBA" id="ARBA00004239"/>
    </source>
</evidence>
<evidence type="ECO:0000256" key="3">
    <source>
        <dbReference type="ARBA" id="ARBA00004245"/>
    </source>
</evidence>
<evidence type="ECO:0000256" key="1">
    <source>
        <dbReference type="ARBA" id="ARBA00004135"/>
    </source>
</evidence>
<dbReference type="GO" id="GO:0005856">
    <property type="term" value="C:cytoskeleton"/>
    <property type="evidence" value="ECO:0007669"/>
    <property type="project" value="UniProtKB-SubCell"/>
</dbReference>
<feature type="compositionally biased region" description="Pro residues" evidence="25">
    <location>
        <begin position="362"/>
        <end position="374"/>
    </location>
</feature>
<feature type="chain" id="PRO_5039894666" description="Dystroglycan 1" evidence="26">
    <location>
        <begin position="21"/>
        <end position="747"/>
    </location>
</feature>
<dbReference type="CDD" id="cd11303">
    <property type="entry name" value="Dystroglycan_repeat"/>
    <property type="match status" value="1"/>
</dbReference>
<dbReference type="GO" id="GO:0043236">
    <property type="term" value="F:laminin binding"/>
    <property type="evidence" value="ECO:0007669"/>
    <property type="project" value="TreeGrafter"/>
</dbReference>
<dbReference type="InterPro" id="IPR015919">
    <property type="entry name" value="Cadherin-like_sf"/>
</dbReference>
<dbReference type="Gene3D" id="3.30.70.1040">
    <property type="entry name" value="Dystroglycan, domain 2"/>
    <property type="match status" value="1"/>
</dbReference>
<evidence type="ECO:0000256" key="22">
    <source>
        <dbReference type="ARBA" id="ARBA00030092"/>
    </source>
</evidence>
<dbReference type="GO" id="GO:0005509">
    <property type="term" value="F:calcium ion binding"/>
    <property type="evidence" value="ECO:0007669"/>
    <property type="project" value="InterPro"/>
</dbReference>
<dbReference type="GO" id="GO:0007411">
    <property type="term" value="P:axon guidance"/>
    <property type="evidence" value="ECO:0007669"/>
    <property type="project" value="TreeGrafter"/>
</dbReference>
<evidence type="ECO:0000256" key="26">
    <source>
        <dbReference type="SAM" id="SignalP"/>
    </source>
</evidence>
<dbReference type="GO" id="GO:0045211">
    <property type="term" value="C:postsynaptic membrane"/>
    <property type="evidence" value="ECO:0007669"/>
    <property type="project" value="UniProtKB-SubCell"/>
</dbReference>
<comment type="subcellular location">
    <subcellularLocation>
        <location evidence="1">Cell membrane</location>
        <location evidence="1">Sarcolemma</location>
    </subcellularLocation>
    <subcellularLocation>
        <location evidence="4">Cell membrane</location>
        <topology evidence="4">Single-pass type I membrane protein</topology>
    </subcellularLocation>
    <subcellularLocation>
        <location evidence="3">Cytoplasm</location>
        <location evidence="3">Cytoskeleton</location>
    </subcellularLocation>
    <subcellularLocation>
        <location evidence="5">Nucleus</location>
        <location evidence="5">Nucleoplasm</location>
    </subcellularLocation>
    <subcellularLocation>
        <location evidence="24">Postsynaptic cell membrane</location>
    </subcellularLocation>
    <subcellularLocation>
        <location evidence="2">Secreted</location>
        <location evidence="2">Extracellular space</location>
    </subcellularLocation>
</comment>
<dbReference type="GO" id="GO:0016011">
    <property type="term" value="C:dystroglycan complex"/>
    <property type="evidence" value="ECO:0007669"/>
    <property type="project" value="TreeGrafter"/>
</dbReference>
<dbReference type="SUPFAM" id="SSF111006">
    <property type="entry name" value="Dystroglycan, domain 2"/>
    <property type="match status" value="1"/>
</dbReference>
<dbReference type="GO" id="GO:0005576">
    <property type="term" value="C:extracellular region"/>
    <property type="evidence" value="ECO:0007669"/>
    <property type="project" value="UniProtKB-SubCell"/>
</dbReference>
<keyword evidence="12" id="KW-1133">Transmembrane helix</keyword>
<evidence type="ECO:0000313" key="29">
    <source>
        <dbReference type="Proteomes" id="UP000821866"/>
    </source>
</evidence>
<evidence type="ECO:0000256" key="21">
    <source>
        <dbReference type="ARBA" id="ARBA00026224"/>
    </source>
</evidence>
<dbReference type="SUPFAM" id="SSF49313">
    <property type="entry name" value="Cadherin-like"/>
    <property type="match status" value="3"/>
</dbReference>
<evidence type="ECO:0000256" key="18">
    <source>
        <dbReference type="ARBA" id="ARBA00023257"/>
    </source>
</evidence>
<evidence type="ECO:0000259" key="27">
    <source>
        <dbReference type="PROSITE" id="PS51699"/>
    </source>
</evidence>
<protein>
    <recommendedName>
        <fullName evidence="21">Dystroglycan 1</fullName>
    </recommendedName>
    <alternativeName>
        <fullName evidence="23">Dystroglycan</fullName>
    </alternativeName>
    <alternativeName>
        <fullName evidence="22">Dystrophin-associated glycoprotein 1</fullName>
    </alternativeName>
</protein>
<evidence type="ECO:0000256" key="17">
    <source>
        <dbReference type="ARBA" id="ARBA00023242"/>
    </source>
</evidence>
<evidence type="ECO:0000256" key="14">
    <source>
        <dbReference type="ARBA" id="ARBA00023157"/>
    </source>
</evidence>
<evidence type="ECO:0000256" key="13">
    <source>
        <dbReference type="ARBA" id="ARBA00023018"/>
    </source>
</evidence>
<evidence type="ECO:0000256" key="4">
    <source>
        <dbReference type="ARBA" id="ARBA00004251"/>
    </source>
</evidence>
<keyword evidence="29" id="KW-1185">Reference proteome</keyword>
<evidence type="ECO:0000256" key="24">
    <source>
        <dbReference type="ARBA" id="ARBA00034100"/>
    </source>
</evidence>
<keyword evidence="14" id="KW-1015">Disulfide bond</keyword>
<evidence type="ECO:0000256" key="8">
    <source>
        <dbReference type="ARBA" id="ARBA00022525"/>
    </source>
</evidence>
<dbReference type="AlphaFoldDB" id="A0A9J6DDZ9"/>
<dbReference type="InterPro" id="IPR030398">
    <property type="entry name" value="SEA_DG_dom"/>
</dbReference>
<dbReference type="Pfam" id="PF05454">
    <property type="entry name" value="DAG1"/>
    <property type="match status" value="1"/>
</dbReference>
<dbReference type="InterPro" id="IPR008465">
    <property type="entry name" value="DAG1_C"/>
</dbReference>
<keyword evidence="17" id="KW-0539">Nucleus</keyword>
<evidence type="ECO:0000256" key="10">
    <source>
        <dbReference type="ARBA" id="ARBA00022692"/>
    </source>
</evidence>
<dbReference type="Gene3D" id="2.60.40.10">
    <property type="entry name" value="Immunoglobulins"/>
    <property type="match status" value="3"/>
</dbReference>
<dbReference type="InterPro" id="IPR013783">
    <property type="entry name" value="Ig-like_fold"/>
</dbReference>
<evidence type="ECO:0000256" key="5">
    <source>
        <dbReference type="ARBA" id="ARBA00004642"/>
    </source>
</evidence>
<keyword evidence="9" id="KW-0597">Phosphoprotein</keyword>
<dbReference type="Proteomes" id="UP000821866">
    <property type="component" value="Chromosome 7"/>
</dbReference>
<comment type="function">
    <text evidence="20">Transmembrane protein that plays important roles in connecting the extracellular matrix to the cytoskeleton. Acts as a cell adhesion receptor in both muscle and non-muscle tissues. Receptor for both DMD and UTRN and, through these interactions, scaffolds axin to the cytoskeleton. Also functions in cell adhesion-mediated signaling and implicated in cell polarity.</text>
</comment>
<dbReference type="PROSITE" id="PS51699">
    <property type="entry name" value="SEA_DG"/>
    <property type="match status" value="1"/>
</dbReference>
<keyword evidence="8" id="KW-0964">Secreted</keyword>
<dbReference type="InterPro" id="IPR027468">
    <property type="entry name" value="Alpha-dystroglycan_domain_2"/>
</dbReference>
<dbReference type="GO" id="GO:0005654">
    <property type="term" value="C:nucleoplasm"/>
    <property type="evidence" value="ECO:0007669"/>
    <property type="project" value="UniProtKB-SubCell"/>
</dbReference>
<dbReference type="EMBL" id="JABSTU010000009">
    <property type="protein sequence ID" value="KAH8020325.1"/>
    <property type="molecule type" value="Genomic_DNA"/>
</dbReference>
<keyword evidence="6" id="KW-1003">Cell membrane</keyword>
<dbReference type="InterPro" id="IPR006644">
    <property type="entry name" value="Cadg"/>
</dbReference>
<organism evidence="28 29">
    <name type="scientific">Rhipicephalus microplus</name>
    <name type="common">Cattle tick</name>
    <name type="synonym">Boophilus microplus</name>
    <dbReference type="NCBI Taxonomy" id="6941"/>
    <lineage>
        <taxon>Eukaryota</taxon>
        <taxon>Metazoa</taxon>
        <taxon>Ecdysozoa</taxon>
        <taxon>Arthropoda</taxon>
        <taxon>Chelicerata</taxon>
        <taxon>Arachnida</taxon>
        <taxon>Acari</taxon>
        <taxon>Parasitiformes</taxon>
        <taxon>Ixodida</taxon>
        <taxon>Ixodoidea</taxon>
        <taxon>Ixodidae</taxon>
        <taxon>Rhipicephalinae</taxon>
        <taxon>Rhipicephalus</taxon>
        <taxon>Boophilus</taxon>
    </lineage>
</organism>
<evidence type="ECO:0000256" key="16">
    <source>
        <dbReference type="ARBA" id="ARBA00023212"/>
    </source>
</evidence>
<dbReference type="SMART" id="SM00736">
    <property type="entry name" value="CADG"/>
    <property type="match status" value="2"/>
</dbReference>
<dbReference type="PANTHER" id="PTHR21559:SF21">
    <property type="entry name" value="DYSTROGLYCAN 1"/>
    <property type="match status" value="1"/>
</dbReference>
<evidence type="ECO:0000256" key="23">
    <source>
        <dbReference type="ARBA" id="ARBA00031034"/>
    </source>
</evidence>
<keyword evidence="10" id="KW-0812">Transmembrane</keyword>
<evidence type="ECO:0000256" key="15">
    <source>
        <dbReference type="ARBA" id="ARBA00023180"/>
    </source>
</evidence>
<feature type="region of interest" description="Disordered" evidence="25">
    <location>
        <begin position="357"/>
        <end position="385"/>
    </location>
</feature>
<reference evidence="28" key="1">
    <citation type="journal article" date="2020" name="Cell">
        <title>Large-Scale Comparative Analyses of Tick Genomes Elucidate Their Genetic Diversity and Vector Capacities.</title>
        <authorList>
            <consortium name="Tick Genome and Microbiome Consortium (TIGMIC)"/>
            <person name="Jia N."/>
            <person name="Wang J."/>
            <person name="Shi W."/>
            <person name="Du L."/>
            <person name="Sun Y."/>
            <person name="Zhan W."/>
            <person name="Jiang J.F."/>
            <person name="Wang Q."/>
            <person name="Zhang B."/>
            <person name="Ji P."/>
            <person name="Bell-Sakyi L."/>
            <person name="Cui X.M."/>
            <person name="Yuan T.T."/>
            <person name="Jiang B.G."/>
            <person name="Yang W.F."/>
            <person name="Lam T.T."/>
            <person name="Chang Q.C."/>
            <person name="Ding S.J."/>
            <person name="Wang X.J."/>
            <person name="Zhu J.G."/>
            <person name="Ruan X.D."/>
            <person name="Zhao L."/>
            <person name="Wei J.T."/>
            <person name="Ye R.Z."/>
            <person name="Que T.C."/>
            <person name="Du C.H."/>
            <person name="Zhou Y.H."/>
            <person name="Cheng J.X."/>
            <person name="Dai P.F."/>
            <person name="Guo W.B."/>
            <person name="Han X.H."/>
            <person name="Huang E.J."/>
            <person name="Li L.F."/>
            <person name="Wei W."/>
            <person name="Gao Y.C."/>
            <person name="Liu J.Z."/>
            <person name="Shao H.Z."/>
            <person name="Wang X."/>
            <person name="Wang C.C."/>
            <person name="Yang T.C."/>
            <person name="Huo Q.B."/>
            <person name="Li W."/>
            <person name="Chen H.Y."/>
            <person name="Chen S.E."/>
            <person name="Zhou L.G."/>
            <person name="Ni X.B."/>
            <person name="Tian J.H."/>
            <person name="Sheng Y."/>
            <person name="Liu T."/>
            <person name="Pan Y.S."/>
            <person name="Xia L.Y."/>
            <person name="Li J."/>
            <person name="Zhao F."/>
            <person name="Cao W.C."/>
        </authorList>
    </citation>
    <scope>NUCLEOTIDE SEQUENCE</scope>
    <source>
        <strain evidence="28">Rmic-2018</strain>
    </source>
</reference>
<proteinExistence type="predicted"/>
<feature type="signal peptide" evidence="26">
    <location>
        <begin position="1"/>
        <end position="20"/>
    </location>
</feature>
<gene>
    <name evidence="28" type="ORF">HPB51_000642</name>
</gene>
<dbReference type="GO" id="GO:0021675">
    <property type="term" value="P:nerve development"/>
    <property type="evidence" value="ECO:0007669"/>
    <property type="project" value="TreeGrafter"/>
</dbReference>
<keyword evidence="18" id="KW-0628">Postsynaptic cell membrane</keyword>
<comment type="caution">
    <text evidence="28">The sequence shown here is derived from an EMBL/GenBank/DDBJ whole genome shotgun (WGS) entry which is preliminary data.</text>
</comment>
<keyword evidence="12" id="KW-0472">Membrane</keyword>
<keyword evidence="15" id="KW-0325">Glycoprotein</keyword>
<evidence type="ECO:0000256" key="19">
    <source>
        <dbReference type="ARBA" id="ARBA00023567"/>
    </source>
</evidence>
<dbReference type="GO" id="GO:0002009">
    <property type="term" value="P:morphogenesis of an epithelium"/>
    <property type="evidence" value="ECO:0007669"/>
    <property type="project" value="TreeGrafter"/>
</dbReference>
<dbReference type="Pfam" id="PF05345">
    <property type="entry name" value="He_PIG"/>
    <property type="match status" value="1"/>
</dbReference>
<dbReference type="InterPro" id="IPR041631">
    <property type="entry name" value="Alpha_DG1_N2"/>
</dbReference>
<keyword evidence="7" id="KW-0963">Cytoplasm</keyword>
<dbReference type="Pfam" id="PF18424">
    <property type="entry name" value="a_DG1_N2"/>
    <property type="match status" value="1"/>
</dbReference>
<evidence type="ECO:0000256" key="9">
    <source>
        <dbReference type="ARBA" id="ARBA00022553"/>
    </source>
</evidence>
<reference evidence="28" key="2">
    <citation type="submission" date="2021-09" db="EMBL/GenBank/DDBJ databases">
        <authorList>
            <person name="Jia N."/>
            <person name="Wang J."/>
            <person name="Shi W."/>
            <person name="Du L."/>
            <person name="Sun Y."/>
            <person name="Zhan W."/>
            <person name="Jiang J."/>
            <person name="Wang Q."/>
            <person name="Zhang B."/>
            <person name="Ji P."/>
            <person name="Sakyi L.B."/>
            <person name="Cui X."/>
            <person name="Yuan T."/>
            <person name="Jiang B."/>
            <person name="Yang W."/>
            <person name="Lam T.T.-Y."/>
            <person name="Chang Q."/>
            <person name="Ding S."/>
            <person name="Wang X."/>
            <person name="Zhu J."/>
            <person name="Ruan X."/>
            <person name="Zhao L."/>
            <person name="Wei J."/>
            <person name="Que T."/>
            <person name="Du C."/>
            <person name="Cheng J."/>
            <person name="Dai P."/>
            <person name="Han X."/>
            <person name="Huang E."/>
            <person name="Gao Y."/>
            <person name="Liu J."/>
            <person name="Shao H."/>
            <person name="Ye R."/>
            <person name="Li L."/>
            <person name="Wei W."/>
            <person name="Wang X."/>
            <person name="Wang C."/>
            <person name="Huo Q."/>
            <person name="Li W."/>
            <person name="Guo W."/>
            <person name="Chen H."/>
            <person name="Chen S."/>
            <person name="Zhou L."/>
            <person name="Zhou L."/>
            <person name="Ni X."/>
            <person name="Tian J."/>
            <person name="Zhou Y."/>
            <person name="Sheng Y."/>
            <person name="Liu T."/>
            <person name="Pan Y."/>
            <person name="Xia L."/>
            <person name="Li J."/>
            <person name="Zhao F."/>
            <person name="Cao W."/>
        </authorList>
    </citation>
    <scope>NUCLEOTIDE SEQUENCE</scope>
    <source>
        <strain evidence="28">Rmic-2018</strain>
        <tissue evidence="28">Larvae</tissue>
    </source>
</reference>
<sequence length="747" mass="81189">MAAGSLLWLAVAAALATALAADSGEVRRQWGVPDTSIVVGRLFNFSIPADAFQGHVSKFQVVEAGEDRLPSWLSLVEEKGSSPLVRLVGVPLQGDVGPHYLAVKAIGGTHGESQAQDVFSVEVLDEERIATRGPCGSGDPIAVAVLTVDADANRESPEARAQLLYGLAKFLGFSTKEITLCPMAPGEPAYDEAALLAGAGNSRQRHTQGLRLRWRVGCSSDVEAAHAAALARLETAARDSTLAKLLGHSIVGWHSSAAAAAVEASEQPIATPETRIVPTMASPMIGGHSSHAHRHHHGDHVRHGVIAPSPTLTMVTLPTALPIGAHATIATDSANAHCDWLGGEWCFEATPTFGPGIVEPTSRPPEPSLSPPLQPTVTRKPGNSRPMLNKRLQKLIVTAGKVWSYQIPKDVFLDAEDGDTRNLKLMFVTSAGTAIEPRSWIQFDPEKQTLSALPLDDNIGKYTFILEAMDAEGDTVQDMVEINVYASLPASSAPPLENQAPTRRNPIGQINATVGEILRFIIPDDTFYDYEDGSTRYLALSFLSADGVQLPQTSWIQFNPRTQELYGLPLDVDIPRHEFQMVAQDSAGATVTDVFVVLVQPRAQMKWAVEFSLHLKEDFEAFSRNISRKVLVAWKLAQLYGDPDPRFITVNTISQGSVVYAWTNNTLRYEPCPTETILQLMRRLVHDNQTLTQRLIDEMRPEFHVLKADTMPLGLCMDKGLPPYHCCGSGNSSCTHCTTSWRNYSTS</sequence>
<dbReference type="PANTHER" id="PTHR21559">
    <property type="entry name" value="DYSTROGLYCAN-RELATED"/>
    <property type="match status" value="1"/>
</dbReference>
<evidence type="ECO:0000256" key="20">
    <source>
        <dbReference type="ARBA" id="ARBA00024991"/>
    </source>
</evidence>
<dbReference type="VEuPathDB" id="VectorBase:LOC119174162"/>
<accession>A0A9J6DDZ9</accession>
<evidence type="ECO:0000256" key="6">
    <source>
        <dbReference type="ARBA" id="ARBA00022475"/>
    </source>
</evidence>
<keyword evidence="11 26" id="KW-0732">Signal</keyword>
<feature type="domain" description="Peptidase S72" evidence="27">
    <location>
        <begin position="606"/>
        <end position="715"/>
    </location>
</feature>
<evidence type="ECO:0000256" key="11">
    <source>
        <dbReference type="ARBA" id="ARBA00022729"/>
    </source>
</evidence>